<dbReference type="FunFam" id="2.60.40.150:FF:000019">
    <property type="entry name" value="Multiple C2 and transmembrane domain-containing protein 2 isoform 1"/>
    <property type="match status" value="1"/>
</dbReference>
<dbReference type="FunFam" id="2.60.40.150:FF:000050">
    <property type="entry name" value="Multiple C2 and transmembrane domain containing 1"/>
    <property type="match status" value="1"/>
</dbReference>
<keyword evidence="12" id="KW-1185">Reference proteome</keyword>
<evidence type="ECO:0000256" key="9">
    <source>
        <dbReference type="SAM" id="Phobius"/>
    </source>
</evidence>
<evidence type="ECO:0000256" key="8">
    <source>
        <dbReference type="ARBA" id="ARBA00023136"/>
    </source>
</evidence>
<dbReference type="CDD" id="cd04042">
    <property type="entry name" value="C2A_MCTP_PRT"/>
    <property type="match status" value="1"/>
</dbReference>
<keyword evidence="7 9" id="KW-1133">Transmembrane helix</keyword>
<evidence type="ECO:0000256" key="2">
    <source>
        <dbReference type="ARBA" id="ARBA00007923"/>
    </source>
</evidence>
<dbReference type="GO" id="GO:0046928">
    <property type="term" value="P:regulation of neurotransmitter secretion"/>
    <property type="evidence" value="ECO:0007669"/>
    <property type="project" value="TreeGrafter"/>
</dbReference>
<dbReference type="Proteomes" id="UP000261640">
    <property type="component" value="Unplaced"/>
</dbReference>
<reference evidence="11" key="1">
    <citation type="submission" date="2025-08" db="UniProtKB">
        <authorList>
            <consortium name="Ensembl"/>
        </authorList>
    </citation>
    <scope>IDENTIFICATION</scope>
</reference>
<dbReference type="PANTHER" id="PTHR45911:SF3">
    <property type="entry name" value="DYSFERLIN-RELATED"/>
    <property type="match status" value="1"/>
</dbReference>
<dbReference type="Pfam" id="PF00168">
    <property type="entry name" value="C2"/>
    <property type="match status" value="3"/>
</dbReference>
<evidence type="ECO:0000313" key="12">
    <source>
        <dbReference type="Proteomes" id="UP000261640"/>
    </source>
</evidence>
<dbReference type="SUPFAM" id="SSF49562">
    <property type="entry name" value="C2 domain (Calcium/lipid-binding domain, CaLB)"/>
    <property type="match status" value="3"/>
</dbReference>
<feature type="domain" description="C2" evidence="10">
    <location>
        <begin position="211"/>
        <end position="328"/>
    </location>
</feature>
<accession>A0A7N8XSF1</accession>
<dbReference type="GeneTree" id="ENSGT00940000156031"/>
<keyword evidence="6" id="KW-0106">Calcium</keyword>
<dbReference type="FunFam" id="2.60.40.150:FF:000287">
    <property type="entry name" value="Multiple C2 domains, transmembrane 1b"/>
    <property type="match status" value="1"/>
</dbReference>
<evidence type="ECO:0000256" key="7">
    <source>
        <dbReference type="ARBA" id="ARBA00022989"/>
    </source>
</evidence>
<dbReference type="Ensembl" id="ENSMAMT00000041475.1">
    <property type="protein sequence ID" value="ENSMAMP00000054417.1"/>
    <property type="gene ID" value="ENSMAMG00000006573.2"/>
</dbReference>
<evidence type="ECO:0000256" key="4">
    <source>
        <dbReference type="ARBA" id="ARBA00022723"/>
    </source>
</evidence>
<proteinExistence type="inferred from homology"/>
<evidence type="ECO:0000256" key="6">
    <source>
        <dbReference type="ARBA" id="ARBA00022837"/>
    </source>
</evidence>
<evidence type="ECO:0000256" key="1">
    <source>
        <dbReference type="ARBA" id="ARBA00004141"/>
    </source>
</evidence>
<evidence type="ECO:0000259" key="10">
    <source>
        <dbReference type="PROSITE" id="PS50004"/>
    </source>
</evidence>
<keyword evidence="8 9" id="KW-0472">Membrane</keyword>
<dbReference type="InterPro" id="IPR000008">
    <property type="entry name" value="C2_dom"/>
</dbReference>
<comment type="subcellular location">
    <subcellularLocation>
        <location evidence="1">Membrane</location>
        <topology evidence="1">Multi-pass membrane protein</topology>
    </subcellularLocation>
</comment>
<keyword evidence="4" id="KW-0479">Metal-binding</keyword>
<keyword evidence="5" id="KW-0677">Repeat</keyword>
<dbReference type="Gene3D" id="2.60.40.150">
    <property type="entry name" value="C2 domain"/>
    <property type="match status" value="3"/>
</dbReference>
<comment type="similarity">
    <text evidence="2">Belongs to the MCTP family.</text>
</comment>
<reference evidence="11" key="2">
    <citation type="submission" date="2025-09" db="UniProtKB">
        <authorList>
            <consortium name="Ensembl"/>
        </authorList>
    </citation>
    <scope>IDENTIFICATION</scope>
</reference>
<feature type="domain" description="C2" evidence="10">
    <location>
        <begin position="4"/>
        <end position="121"/>
    </location>
</feature>
<dbReference type="InterPro" id="IPR035892">
    <property type="entry name" value="C2_domain_sf"/>
</dbReference>
<name>A0A7N8XSF1_9TELE</name>
<evidence type="ECO:0000313" key="11">
    <source>
        <dbReference type="Ensembl" id="ENSMAMP00000054417.1"/>
    </source>
</evidence>
<sequence length="737" mass="84922">MAAPCSSGVAPERAAPSSGMYKLEIELRRGHNLAVRDRGGSSDPYVKFKLAGKEVFRSKTIHKNLNPVWDEKVTLIMDSLSEPLYIKVFDYDFGLQDDFMGSAYLYLESLEQQRIPVTLVLKDPQYPDQDLGSLELAVLLTPKDSPIEEQRDPGVCTLLLRRSWKRCNKLFVQTSLTQWRTWRTEPACPAFSCRIIKVNKYNNNFVCVDQQQQSVRLSELHRKSQLWRGIVSIALIEGRNLIPMDPNGLSDPYVKFRLGPQKYRSKTVPKTLSPQWREQFDLHLYEETGGVLELTVWDRDTGRRDDFIGRCQLDLSTLTKEQTHHLELPLEESRGYVVLLVTLTASAHVSIADLSITPLDDLQERREILRRYSFSNFRDVGIVQVKVMRAEGLMAADVTGKSDPFCVLELNNDRLQTHTVYKNLSPEWNKVFTFNVKDIHSVLEVTVFDEDRDRSADFLGKVVIPLLRIRNGEQKGYVLKNKELTGPTKGVIYLEIDVIYNTVKAALRTVVPAEQKYIEEEPKVSKQLLQQNFNRVKRCVMVLISYGTYINSCFEWESAQRSIVSFVLFVVVVWNFELYMLPLALLLLLLWNFFFSSSRETAEMVRKRDSEPKGFMDKLYAIQDVFISVQSALDEVASYGERIKNTVNWTVPFLSWLAITALCLATLLLYLIPLRYLVLAWGVNKFTKKLRDPYMIDNNELLDFLSRVPSDVQVMQHRELKVDPGQSPNKRRRTNLS</sequence>
<evidence type="ECO:0000256" key="3">
    <source>
        <dbReference type="ARBA" id="ARBA00022692"/>
    </source>
</evidence>
<protein>
    <submittedName>
        <fullName evidence="11">Multiple C2 domains, transmembrane 1b</fullName>
    </submittedName>
</protein>
<dbReference type="SMART" id="SM00239">
    <property type="entry name" value="C2"/>
    <property type="match status" value="3"/>
</dbReference>
<dbReference type="GO" id="GO:0030672">
    <property type="term" value="C:synaptic vesicle membrane"/>
    <property type="evidence" value="ECO:0007669"/>
    <property type="project" value="TreeGrafter"/>
</dbReference>
<dbReference type="PANTHER" id="PTHR45911">
    <property type="entry name" value="C2 DOMAIN-CONTAINING PROTEIN"/>
    <property type="match status" value="1"/>
</dbReference>
<feature type="transmembrane region" description="Helical" evidence="9">
    <location>
        <begin position="563"/>
        <end position="594"/>
    </location>
</feature>
<keyword evidence="3 9" id="KW-0812">Transmembrane</keyword>
<dbReference type="GO" id="GO:0005509">
    <property type="term" value="F:calcium ion binding"/>
    <property type="evidence" value="ECO:0007669"/>
    <property type="project" value="TreeGrafter"/>
</dbReference>
<dbReference type="CDD" id="cd08376">
    <property type="entry name" value="C2B_MCTP_PRT"/>
    <property type="match status" value="1"/>
</dbReference>
<dbReference type="PROSITE" id="PS50004">
    <property type="entry name" value="C2"/>
    <property type="match status" value="3"/>
</dbReference>
<evidence type="ECO:0000256" key="5">
    <source>
        <dbReference type="ARBA" id="ARBA00022737"/>
    </source>
</evidence>
<dbReference type="PRINTS" id="PR00360">
    <property type="entry name" value="C2DOMAIN"/>
</dbReference>
<organism evidence="11 12">
    <name type="scientific">Mastacembelus armatus</name>
    <name type="common">zig-zag eel</name>
    <dbReference type="NCBI Taxonomy" id="205130"/>
    <lineage>
        <taxon>Eukaryota</taxon>
        <taxon>Metazoa</taxon>
        <taxon>Chordata</taxon>
        <taxon>Craniata</taxon>
        <taxon>Vertebrata</taxon>
        <taxon>Euteleostomi</taxon>
        <taxon>Actinopterygii</taxon>
        <taxon>Neopterygii</taxon>
        <taxon>Teleostei</taxon>
        <taxon>Neoteleostei</taxon>
        <taxon>Acanthomorphata</taxon>
        <taxon>Anabantaria</taxon>
        <taxon>Synbranchiformes</taxon>
        <taxon>Mastacembelidae</taxon>
        <taxon>Mastacembelus</taxon>
    </lineage>
</organism>
<feature type="domain" description="C2" evidence="10">
    <location>
        <begin position="362"/>
        <end position="479"/>
    </location>
</feature>
<dbReference type="AlphaFoldDB" id="A0A7N8XSF1"/>
<dbReference type="CDD" id="cd08377">
    <property type="entry name" value="C2C_MCTP_PRT"/>
    <property type="match status" value="1"/>
</dbReference>
<feature type="transmembrane region" description="Helical" evidence="9">
    <location>
        <begin position="653"/>
        <end position="681"/>
    </location>
</feature>